<protein>
    <submittedName>
        <fullName evidence="1">Uncharacterized protein</fullName>
    </submittedName>
</protein>
<organism evidence="1">
    <name type="scientific">Candidatus Kentrum sp. DK</name>
    <dbReference type="NCBI Taxonomy" id="2126562"/>
    <lineage>
        <taxon>Bacteria</taxon>
        <taxon>Pseudomonadati</taxon>
        <taxon>Pseudomonadota</taxon>
        <taxon>Gammaproteobacteria</taxon>
        <taxon>Candidatus Kentrum</taxon>
    </lineage>
</organism>
<gene>
    <name evidence="1" type="ORF">BECKDK2373B_GA0170837_10649</name>
</gene>
<dbReference type="AlphaFoldDB" id="A0A450ST35"/>
<evidence type="ECO:0000313" key="1">
    <source>
        <dbReference type="EMBL" id="VFJ57193.1"/>
    </source>
</evidence>
<dbReference type="EMBL" id="CAADEX010000064">
    <property type="protein sequence ID" value="VFJ57193.1"/>
    <property type="molecule type" value="Genomic_DNA"/>
</dbReference>
<proteinExistence type="predicted"/>
<name>A0A450ST35_9GAMM</name>
<accession>A0A450ST35</accession>
<sequence length="67" mass="7390">MEQSPQGRQLPKIRNRGLAKIHGEPDTMDGRALPLNFRKTLSAALQPNPNICAGVSSVEGEWHKIQT</sequence>
<reference evidence="1" key="1">
    <citation type="submission" date="2019-02" db="EMBL/GenBank/DDBJ databases">
        <authorList>
            <person name="Gruber-Vodicka R. H."/>
            <person name="Seah K. B. B."/>
        </authorList>
    </citation>
    <scope>NUCLEOTIDE SEQUENCE</scope>
    <source>
        <strain evidence="1">BECK_DK47</strain>
    </source>
</reference>